<evidence type="ECO:0000256" key="2">
    <source>
        <dbReference type="ARBA" id="ARBA00023145"/>
    </source>
</evidence>
<feature type="region of interest" description="Disordered" evidence="4">
    <location>
        <begin position="63"/>
        <end position="132"/>
    </location>
</feature>
<protein>
    <submittedName>
        <fullName evidence="7">Serine-repeat antigen 3c</fullName>
    </submittedName>
</protein>
<dbReference type="RefSeq" id="XP_028542121.1">
    <property type="nucleotide sequence ID" value="XM_028686320.1"/>
</dbReference>
<dbReference type="OrthoDB" id="190265at2759"/>
<keyword evidence="5" id="KW-0732">Signal</keyword>
<feature type="chain" id="PRO_5012395095" evidence="5">
    <location>
        <begin position="23"/>
        <end position="1043"/>
    </location>
</feature>
<dbReference type="Proteomes" id="UP000195521">
    <property type="component" value="Unassembled WGS sequence"/>
</dbReference>
<organism evidence="7 8">
    <name type="scientific">Plasmodium gonderi</name>
    <dbReference type="NCBI Taxonomy" id="77519"/>
    <lineage>
        <taxon>Eukaryota</taxon>
        <taxon>Sar</taxon>
        <taxon>Alveolata</taxon>
        <taxon>Apicomplexa</taxon>
        <taxon>Aconoidasida</taxon>
        <taxon>Haemosporida</taxon>
        <taxon>Plasmodiidae</taxon>
        <taxon>Plasmodium</taxon>
        <taxon>Plasmodium (Plasmodium)</taxon>
    </lineage>
</organism>
<feature type="compositionally biased region" description="Polar residues" evidence="4">
    <location>
        <begin position="860"/>
        <end position="897"/>
    </location>
</feature>
<dbReference type="InterPro" id="IPR038765">
    <property type="entry name" value="Papain-like_cys_pep_sf"/>
</dbReference>
<feature type="compositionally biased region" description="Polar residues" evidence="4">
    <location>
        <begin position="72"/>
        <end position="132"/>
    </location>
</feature>
<feature type="domain" description="Peptidase C1A papain C-terminal" evidence="6">
    <location>
        <begin position="454"/>
        <end position="705"/>
    </location>
</feature>
<feature type="region of interest" description="Disordered" evidence="4">
    <location>
        <begin position="924"/>
        <end position="954"/>
    </location>
</feature>
<dbReference type="AlphaFoldDB" id="A0A1Y1JFL2"/>
<evidence type="ECO:0000256" key="1">
    <source>
        <dbReference type="ARBA" id="ARBA00008455"/>
    </source>
</evidence>
<dbReference type="EMBL" id="BDQF01000004">
    <property type="protein sequence ID" value="GAW79532.1"/>
    <property type="molecule type" value="Genomic_DNA"/>
</dbReference>
<evidence type="ECO:0000313" key="8">
    <source>
        <dbReference type="Proteomes" id="UP000195521"/>
    </source>
</evidence>
<dbReference type="GeneID" id="39746243"/>
<comment type="similarity">
    <text evidence="1">Belongs to the peptidase C1 family.</text>
</comment>
<evidence type="ECO:0000256" key="3">
    <source>
        <dbReference type="ARBA" id="ARBA00023180"/>
    </source>
</evidence>
<dbReference type="GO" id="GO:0006508">
    <property type="term" value="P:proteolysis"/>
    <property type="evidence" value="ECO:0007669"/>
    <property type="project" value="InterPro"/>
</dbReference>
<feature type="compositionally biased region" description="Polar residues" evidence="4">
    <location>
        <begin position="816"/>
        <end position="828"/>
    </location>
</feature>
<evidence type="ECO:0000256" key="5">
    <source>
        <dbReference type="SAM" id="SignalP"/>
    </source>
</evidence>
<dbReference type="GO" id="GO:0008234">
    <property type="term" value="F:cysteine-type peptidase activity"/>
    <property type="evidence" value="ECO:0007669"/>
    <property type="project" value="InterPro"/>
</dbReference>
<dbReference type="PANTHER" id="PTHR12411">
    <property type="entry name" value="CYSTEINE PROTEASE FAMILY C1-RELATED"/>
    <property type="match status" value="1"/>
</dbReference>
<comment type="caution">
    <text evidence="7">The sequence shown here is derived from an EMBL/GenBank/DDBJ whole genome shotgun (WGS) entry which is preliminary data.</text>
</comment>
<dbReference type="CDD" id="cd02619">
    <property type="entry name" value="Peptidase_C1"/>
    <property type="match status" value="1"/>
</dbReference>
<feature type="signal peptide" evidence="5">
    <location>
        <begin position="1"/>
        <end position="22"/>
    </location>
</feature>
<proteinExistence type="inferred from homology"/>
<sequence length="1043" mass="113625">MKSHSCILLIIYILFSRNVIKCETPTQESSTLTGSGPAAAPGSNPNVQVSADTTTDVALTSERQQEAGAQANPPQSSNVAVTSVQTDQPVVNVENQQTQEPSPPNNQQNGDSGVPAPNTSPLSTPTESVPSEVVQTPTLTNPFAVKSALLKDHNGLKITGPCESHFQVYLVPYLYINVNAAKSEIEMEQHSGMPITSMQVLVMTEQNKTLYVESKNYSVKNDIPEKCDALANDCFLSGILDVQNCYHCTLLMQEKQNAEECFKYISPEIRNRFDDIKTTGQDEDDADKVELEETIDNILKNIYKNEDGENKLINKLALADNFLKQELLKYCKLLKETDTSGTFDNHEMANEEEVFTNLTNMIEMNSNYDTNDLKGKLKNVAICMHNPNEWVSSKTGLLLPVLSHNHSHGKFYNYDNNKGSTVMFKEGTDGIKDFTILESVDVSPSHMTDKLHCNDEFCDRTKDTTSCMSKIEAEDQGNCALSWIFASKFHLESTKCMKGYKHVPSSALYVANCSSKGESKCHSASNPLEFLNTVDGNQFLPSASDMPYSYKLVGNVCPKPKNHWTNLWNNIKLLNHENVPNSVGTKGYTAYQSEHFKNNMDEFIKIVKSEIMKKGSVIAYVKAKDVLNYNFNGKVVHFICGAEEPDLAVNLIGYGNYINGEGQKKSYWLLRNSWGKYWGDKGNFKVDMVTPDHCQHNFIHTAAVFNLDIPQIEITSNKGPQIHNYYMKNSPDFYNNLYFQNFPAVTANDTTDKNESNNDSLIFGESDKGISLPEVGDGDAQPKGQEEVLEVEGASTGVRGGAEVPVEEPAPRGEGTETSISTGVSTSREVGDGPETAPAVVPGSDGSQSVSVDTTQSTTPSATGVNATTKSVNGSSAETISEQTDSQEASPTRTPTAASPAETTLAAPSTAETIPVVTTPVVTLPATSSSPESPASPAAPIPKAPLSSTTGTSGVNVTGVTGVLHFLKNVKNGKVKSSLVTYNNKAAIGDAKVCSRAHSSDVEKIKDCIKFCEDKWDECKGTVSPGYCLAKKKGNNDCFFCFV</sequence>
<feature type="compositionally biased region" description="Low complexity" evidence="4">
    <location>
        <begin position="944"/>
        <end position="954"/>
    </location>
</feature>
<keyword evidence="2" id="KW-0865">Zymogen</keyword>
<feature type="compositionally biased region" description="Low complexity" evidence="4">
    <location>
        <begin position="924"/>
        <end position="936"/>
    </location>
</feature>
<feature type="region of interest" description="Disordered" evidence="4">
    <location>
        <begin position="749"/>
        <end position="912"/>
    </location>
</feature>
<dbReference type="SUPFAM" id="SSF54001">
    <property type="entry name" value="Cysteine proteinases"/>
    <property type="match status" value="1"/>
</dbReference>
<gene>
    <name evidence="7" type="ORF">PGO_041320</name>
</gene>
<dbReference type="SMART" id="SM00645">
    <property type="entry name" value="Pept_C1"/>
    <property type="match status" value="1"/>
</dbReference>
<evidence type="ECO:0000256" key="4">
    <source>
        <dbReference type="SAM" id="MobiDB-lite"/>
    </source>
</evidence>
<name>A0A1Y1JFL2_PLAGO</name>
<feature type="compositionally biased region" description="Low complexity" evidence="4">
    <location>
        <begin position="847"/>
        <end position="859"/>
    </location>
</feature>
<dbReference type="InterPro" id="IPR013128">
    <property type="entry name" value="Peptidase_C1A"/>
</dbReference>
<dbReference type="Pfam" id="PF00112">
    <property type="entry name" value="Peptidase_C1"/>
    <property type="match status" value="1"/>
</dbReference>
<dbReference type="InterPro" id="IPR000668">
    <property type="entry name" value="Peptidase_C1A_C"/>
</dbReference>
<accession>A0A1Y1JFL2</accession>
<reference evidence="8" key="1">
    <citation type="submission" date="2017-04" db="EMBL/GenBank/DDBJ databases">
        <title>Plasmodium gonderi genome.</title>
        <authorList>
            <person name="Arisue N."/>
            <person name="Honma H."/>
            <person name="Kawai S."/>
            <person name="Tougan T."/>
            <person name="Tanabe K."/>
            <person name="Horii T."/>
        </authorList>
    </citation>
    <scope>NUCLEOTIDE SEQUENCE [LARGE SCALE GENOMIC DNA]</scope>
    <source>
        <strain evidence="8">ATCC 30045</strain>
    </source>
</reference>
<feature type="region of interest" description="Disordered" evidence="4">
    <location>
        <begin position="27"/>
        <end position="49"/>
    </location>
</feature>
<keyword evidence="8" id="KW-1185">Reference proteome</keyword>
<evidence type="ECO:0000259" key="6">
    <source>
        <dbReference type="SMART" id="SM00645"/>
    </source>
</evidence>
<keyword evidence="3" id="KW-0325">Glycoprotein</keyword>
<evidence type="ECO:0000313" key="7">
    <source>
        <dbReference type="EMBL" id="GAW79532.1"/>
    </source>
</evidence>
<dbReference type="Gene3D" id="3.90.70.10">
    <property type="entry name" value="Cysteine proteinases"/>
    <property type="match status" value="1"/>
</dbReference>